<dbReference type="Proteomes" id="UP000790787">
    <property type="component" value="Chromosome 20"/>
</dbReference>
<reference evidence="1" key="1">
    <citation type="journal article" date="2014" name="Nat. Commun.">
        <title>The tobacco genome sequence and its comparison with those of tomato and potato.</title>
        <authorList>
            <person name="Sierro N."/>
            <person name="Battey J.N."/>
            <person name="Ouadi S."/>
            <person name="Bakaher N."/>
            <person name="Bovet L."/>
            <person name="Willig A."/>
            <person name="Goepfert S."/>
            <person name="Peitsch M.C."/>
            <person name="Ivanov N.V."/>
        </authorList>
    </citation>
    <scope>NUCLEOTIDE SEQUENCE [LARGE SCALE GENOMIC DNA]</scope>
</reference>
<evidence type="ECO:0000313" key="2">
    <source>
        <dbReference type="RefSeq" id="XP_075096275.1"/>
    </source>
</evidence>
<protein>
    <submittedName>
        <fullName evidence="2">Uncharacterized protein LOC142174388</fullName>
    </submittedName>
</protein>
<sequence>MELQVAVNIISQLKRLNPDLQVDPSMLAFNARSPGDVSSARQVVVQLINRLSTGSNNRGGATEEREDGEGGDTKQGKMEIVKIYTLLKKNFELLSIFLESFVITFETLTFEVLNCKTYVIRLKHFAIIIILSLLDMKDYEACHASPYGEYFGGIQTAAKVLESGLYWPTLFKDAHAWVKRYDKCQKIGNISRRHEMSMTTIQEVKVFDM</sequence>
<name>A0AC58TGC1_TOBAC</name>
<dbReference type="RefSeq" id="XP_075096275.1">
    <property type="nucleotide sequence ID" value="XM_075240174.1"/>
</dbReference>
<keyword evidence="1" id="KW-1185">Reference proteome</keyword>
<gene>
    <name evidence="2" type="primary">LOC142174388</name>
</gene>
<accession>A0AC58TGC1</accession>
<evidence type="ECO:0000313" key="1">
    <source>
        <dbReference type="Proteomes" id="UP000790787"/>
    </source>
</evidence>
<reference evidence="2" key="2">
    <citation type="submission" date="2025-08" db="UniProtKB">
        <authorList>
            <consortium name="RefSeq"/>
        </authorList>
    </citation>
    <scope>IDENTIFICATION</scope>
    <source>
        <tissue evidence="2">Leaf</tissue>
    </source>
</reference>
<proteinExistence type="predicted"/>
<organism evidence="1 2">
    <name type="scientific">Nicotiana tabacum</name>
    <name type="common">Common tobacco</name>
    <dbReference type="NCBI Taxonomy" id="4097"/>
    <lineage>
        <taxon>Eukaryota</taxon>
        <taxon>Viridiplantae</taxon>
        <taxon>Streptophyta</taxon>
        <taxon>Embryophyta</taxon>
        <taxon>Tracheophyta</taxon>
        <taxon>Spermatophyta</taxon>
        <taxon>Magnoliopsida</taxon>
        <taxon>eudicotyledons</taxon>
        <taxon>Gunneridae</taxon>
        <taxon>Pentapetalae</taxon>
        <taxon>asterids</taxon>
        <taxon>lamiids</taxon>
        <taxon>Solanales</taxon>
        <taxon>Solanaceae</taxon>
        <taxon>Nicotianoideae</taxon>
        <taxon>Nicotianeae</taxon>
        <taxon>Nicotiana</taxon>
    </lineage>
</organism>